<protein>
    <recommendedName>
        <fullName evidence="3">DUF5641 domain-containing protein</fullName>
    </recommendedName>
</protein>
<reference evidence="1 2" key="1">
    <citation type="journal article" date="2021" name="bioRxiv">
        <title>Chromosome-scale and haplotype-resolved genome assembly of a tetraploid potato cultivar.</title>
        <authorList>
            <person name="Sun H."/>
            <person name="Jiao W.-B."/>
            <person name="Krause K."/>
            <person name="Campoy J.A."/>
            <person name="Goel M."/>
            <person name="Folz-Donahue K."/>
            <person name="Kukat C."/>
            <person name="Huettel B."/>
            <person name="Schneeberger K."/>
        </authorList>
    </citation>
    <scope>NUCLEOTIDE SEQUENCE [LARGE SCALE GENOMIC DNA]</scope>
    <source>
        <strain evidence="1">SolTubOtavaFocal</strain>
        <tissue evidence="1">Leaves</tissue>
    </source>
</reference>
<organism evidence="1 2">
    <name type="scientific">Solanum tuberosum</name>
    <name type="common">Potato</name>
    <dbReference type="NCBI Taxonomy" id="4113"/>
    <lineage>
        <taxon>Eukaryota</taxon>
        <taxon>Viridiplantae</taxon>
        <taxon>Streptophyta</taxon>
        <taxon>Embryophyta</taxon>
        <taxon>Tracheophyta</taxon>
        <taxon>Spermatophyta</taxon>
        <taxon>Magnoliopsida</taxon>
        <taxon>eudicotyledons</taxon>
        <taxon>Gunneridae</taxon>
        <taxon>Pentapetalae</taxon>
        <taxon>asterids</taxon>
        <taxon>lamiids</taxon>
        <taxon>Solanales</taxon>
        <taxon>Solanaceae</taxon>
        <taxon>Solanoideae</taxon>
        <taxon>Solaneae</taxon>
        <taxon>Solanum</taxon>
    </lineage>
</organism>
<dbReference type="Proteomes" id="UP000826656">
    <property type="component" value="Unassembled WGS sequence"/>
</dbReference>
<evidence type="ECO:0008006" key="3">
    <source>
        <dbReference type="Google" id="ProtNLM"/>
    </source>
</evidence>
<keyword evidence="2" id="KW-1185">Reference proteome</keyword>
<accession>A0ABQ7WEA6</accession>
<comment type="caution">
    <text evidence="1">The sequence shown here is derived from an EMBL/GenBank/DDBJ whole genome shotgun (WGS) entry which is preliminary data.</text>
</comment>
<evidence type="ECO:0000313" key="2">
    <source>
        <dbReference type="Proteomes" id="UP000826656"/>
    </source>
</evidence>
<evidence type="ECO:0000313" key="1">
    <source>
        <dbReference type="EMBL" id="KAH0779059.1"/>
    </source>
</evidence>
<dbReference type="EMBL" id="JAIVGD010000002">
    <property type="protein sequence ID" value="KAH0779059.1"/>
    <property type="molecule type" value="Genomic_DNA"/>
</dbReference>
<proteinExistence type="predicted"/>
<sequence>MESVVNPGPIDCTLLLSQHKHKSKLLWKCEISFRSLMRTLWLSVGGQRLIASTYLFGEITITLQNVQDVARRIRPWRTLLKTLTRCAIEPTDNGVSRVRIHSITGYLRDQLQVDPIGDATPVERGLSSQYFSPLSGLNCPE</sequence>
<name>A0ABQ7WEA6_SOLTU</name>
<gene>
    <name evidence="1" type="ORF">KY290_005486</name>
</gene>